<comment type="caution">
    <text evidence="1">The sequence shown here is derived from an EMBL/GenBank/DDBJ whole genome shotgun (WGS) entry which is preliminary data.</text>
</comment>
<reference evidence="1 2" key="1">
    <citation type="submission" date="2019-02" db="EMBL/GenBank/DDBJ databases">
        <title>Genome sequencing of the rare red list fungi Hericium alpestre (H. flagellum).</title>
        <authorList>
            <person name="Buettner E."/>
            <person name="Kellner H."/>
        </authorList>
    </citation>
    <scope>NUCLEOTIDE SEQUENCE [LARGE SCALE GENOMIC DNA]</scope>
    <source>
        <strain evidence="1 2">DSM 108284</strain>
    </source>
</reference>
<protein>
    <submittedName>
        <fullName evidence="1">Uncharacterized protein</fullName>
    </submittedName>
</protein>
<organism evidence="1 2">
    <name type="scientific">Hericium alpestre</name>
    <dbReference type="NCBI Taxonomy" id="135208"/>
    <lineage>
        <taxon>Eukaryota</taxon>
        <taxon>Fungi</taxon>
        <taxon>Dikarya</taxon>
        <taxon>Basidiomycota</taxon>
        <taxon>Agaricomycotina</taxon>
        <taxon>Agaricomycetes</taxon>
        <taxon>Russulales</taxon>
        <taxon>Hericiaceae</taxon>
        <taxon>Hericium</taxon>
    </lineage>
</organism>
<dbReference type="Proteomes" id="UP000298061">
    <property type="component" value="Unassembled WGS sequence"/>
</dbReference>
<dbReference type="EMBL" id="SFCI01002512">
    <property type="protein sequence ID" value="TFY73822.1"/>
    <property type="molecule type" value="Genomic_DNA"/>
</dbReference>
<proteinExistence type="predicted"/>
<dbReference type="AlphaFoldDB" id="A0A4Y9ZGU0"/>
<evidence type="ECO:0000313" key="1">
    <source>
        <dbReference type="EMBL" id="TFY73822.1"/>
    </source>
</evidence>
<keyword evidence="2" id="KW-1185">Reference proteome</keyword>
<evidence type="ECO:0000313" key="2">
    <source>
        <dbReference type="Proteomes" id="UP000298061"/>
    </source>
</evidence>
<accession>A0A4Y9ZGU0</accession>
<name>A0A4Y9ZGU0_9AGAM</name>
<sequence>MCITSVELSHLSARQRGRVLMAWQDELVAKVLQYEREAGLRPPQDLDFEIPSHVHGGPSIHQWQGRKLKAAIPREPVKEYIVVDIISSHVNGVTVKLQDLSNGKERVVPEEDFEEMVRFAEILPDDDSEED</sequence>
<gene>
    <name evidence="1" type="ORF">EWM64_g10192</name>
</gene>